<dbReference type="EC" id="2.1.1.45" evidence="4"/>
<dbReference type="GO" id="GO:0006231">
    <property type="term" value="P:dTMP biosynthetic process"/>
    <property type="evidence" value="ECO:0007669"/>
    <property type="project" value="InterPro"/>
</dbReference>
<sequence>MSPSLEGELLTTTTESKDSIQSRSPNPMSTSTSQTKKHEEYQYLDLIREILETGEHRPDRTGTGTISLFAPAPLKFSLTSSTGTLILPLLTTKRVFLRAVLTELLWFISGSTSSLPLSADGIKIWDGNGSRAYLDSIGLSHRAEGDLGPVYGFQWRHFGAKYIDAETDYTGQGVDQLAEIVWKLKNNPWDRRIIMSAWNVADIKLMALPPCHMFAQFYVSFPKPSASAASTSTPEGSSTTTEIPKPKGVLHCQLYQRSCDMGLGVPFNIASYALLTHILAHACDLTPGTFTHTMGDAHVYVDHVDGLKIQLEREPRDFPELGILRKDKGSGIVDGWKPEEFEVKGYKPHGKIDMKMSV</sequence>
<organism evidence="13 14">
    <name type="scientific">Monilinia vaccinii-corymbosi</name>
    <dbReference type="NCBI Taxonomy" id="61207"/>
    <lineage>
        <taxon>Eukaryota</taxon>
        <taxon>Fungi</taxon>
        <taxon>Dikarya</taxon>
        <taxon>Ascomycota</taxon>
        <taxon>Pezizomycotina</taxon>
        <taxon>Leotiomycetes</taxon>
        <taxon>Helotiales</taxon>
        <taxon>Sclerotiniaceae</taxon>
        <taxon>Monilinia</taxon>
    </lineage>
</organism>
<dbReference type="Pfam" id="PF00303">
    <property type="entry name" value="Thymidylat_synt"/>
    <property type="match status" value="1"/>
</dbReference>
<dbReference type="InterPro" id="IPR000398">
    <property type="entry name" value="Thymidylate_synthase"/>
</dbReference>
<dbReference type="Gene3D" id="3.30.572.10">
    <property type="entry name" value="Thymidylate synthase/dCMP hydroxymethylase domain"/>
    <property type="match status" value="1"/>
</dbReference>
<accession>A0A8A3PGV3</accession>
<feature type="region of interest" description="Disordered" evidence="11">
    <location>
        <begin position="1"/>
        <end position="36"/>
    </location>
</feature>
<dbReference type="Proteomes" id="UP000672032">
    <property type="component" value="Chromosome 4"/>
</dbReference>
<name>A0A8A3PGV3_9HELO</name>
<keyword evidence="7" id="KW-0808">Transferase</keyword>
<keyword evidence="14" id="KW-1185">Reference proteome</keyword>
<dbReference type="InterPro" id="IPR020940">
    <property type="entry name" value="Thymidylate_synthase_AS"/>
</dbReference>
<gene>
    <name evidence="13" type="ORF">DSL72_005863</name>
</gene>
<dbReference type="GO" id="GO:0006235">
    <property type="term" value="P:dTTP biosynthetic process"/>
    <property type="evidence" value="ECO:0007669"/>
    <property type="project" value="UniProtKB-UniPathway"/>
</dbReference>
<evidence type="ECO:0000256" key="8">
    <source>
        <dbReference type="ARBA" id="ARBA00022727"/>
    </source>
</evidence>
<dbReference type="InterPro" id="IPR023451">
    <property type="entry name" value="Thymidate_synth/dCMP_Mease_dom"/>
</dbReference>
<evidence type="ECO:0000256" key="4">
    <source>
        <dbReference type="ARBA" id="ARBA00011947"/>
    </source>
</evidence>
<dbReference type="AlphaFoldDB" id="A0A8A3PGV3"/>
<evidence type="ECO:0000256" key="11">
    <source>
        <dbReference type="SAM" id="MobiDB-lite"/>
    </source>
</evidence>
<evidence type="ECO:0000256" key="7">
    <source>
        <dbReference type="ARBA" id="ARBA00022679"/>
    </source>
</evidence>
<dbReference type="PRINTS" id="PR00108">
    <property type="entry name" value="THYMDSNTHASE"/>
</dbReference>
<evidence type="ECO:0000256" key="6">
    <source>
        <dbReference type="ARBA" id="ARBA00022603"/>
    </source>
</evidence>
<dbReference type="NCBIfam" id="TIGR03284">
    <property type="entry name" value="thym_sym"/>
    <property type="match status" value="1"/>
</dbReference>
<protein>
    <recommendedName>
        <fullName evidence="5">Thymidylate synthase</fullName>
        <ecNumber evidence="4">2.1.1.45</ecNumber>
    </recommendedName>
</protein>
<dbReference type="PANTHER" id="PTHR11548">
    <property type="entry name" value="THYMIDYLATE SYNTHASE 1"/>
    <property type="match status" value="1"/>
</dbReference>
<dbReference type="SUPFAM" id="SSF55831">
    <property type="entry name" value="Thymidylate synthase/dCMP hydroxymethylase"/>
    <property type="match status" value="1"/>
</dbReference>
<comment type="similarity">
    <text evidence="2">Belongs to the thymidylate synthase family.</text>
</comment>
<comment type="pathway">
    <text evidence="1">Pyrimidine metabolism; dTTP biosynthesis.</text>
</comment>
<feature type="compositionally biased region" description="Low complexity" evidence="11">
    <location>
        <begin position="1"/>
        <end position="14"/>
    </location>
</feature>
<dbReference type="EMBL" id="CP063408">
    <property type="protein sequence ID" value="QSZ34273.1"/>
    <property type="molecule type" value="Genomic_DNA"/>
</dbReference>
<evidence type="ECO:0000256" key="5">
    <source>
        <dbReference type="ARBA" id="ARBA00015931"/>
    </source>
</evidence>
<evidence type="ECO:0000256" key="2">
    <source>
        <dbReference type="ARBA" id="ARBA00009972"/>
    </source>
</evidence>
<reference evidence="13" key="1">
    <citation type="submission" date="2020-10" db="EMBL/GenBank/DDBJ databases">
        <title>Genome Sequence of Monilinia vaccinii-corymbosi Sheds Light on Mummy Berry Disease Infection of Blueberry and Mating Type.</title>
        <authorList>
            <person name="Yow A.G."/>
            <person name="Zhang Y."/>
            <person name="Bansal K."/>
            <person name="Eacker S.M."/>
            <person name="Sullivan S."/>
            <person name="Liachko I."/>
            <person name="Cubeta M.A."/>
            <person name="Rollins J.A."/>
            <person name="Ashrafi H."/>
        </authorList>
    </citation>
    <scope>NUCLEOTIDE SEQUENCE</scope>
    <source>
        <strain evidence="13">RL-1</strain>
    </source>
</reference>
<dbReference type="CDD" id="cd00351">
    <property type="entry name" value="TS_Pyrimidine_HMase"/>
    <property type="match status" value="1"/>
</dbReference>
<evidence type="ECO:0000256" key="3">
    <source>
        <dbReference type="ARBA" id="ARBA00011738"/>
    </source>
</evidence>
<dbReference type="InterPro" id="IPR045097">
    <property type="entry name" value="Thymidate_synth/dCMP_Mease"/>
</dbReference>
<evidence type="ECO:0000259" key="12">
    <source>
        <dbReference type="Pfam" id="PF00303"/>
    </source>
</evidence>
<dbReference type="GO" id="GO:0005829">
    <property type="term" value="C:cytosol"/>
    <property type="evidence" value="ECO:0007669"/>
    <property type="project" value="TreeGrafter"/>
</dbReference>
<comment type="subunit">
    <text evidence="3">Homodimer.</text>
</comment>
<dbReference type="InterPro" id="IPR036926">
    <property type="entry name" value="Thymidate_synth/dCMP_Mease_sf"/>
</dbReference>
<dbReference type="PROSITE" id="PS00091">
    <property type="entry name" value="THYMIDYLATE_SYNTHASE"/>
    <property type="match status" value="1"/>
</dbReference>
<dbReference type="OrthoDB" id="766at2759"/>
<dbReference type="PANTHER" id="PTHR11548:SF2">
    <property type="entry name" value="THYMIDYLATE SYNTHASE"/>
    <property type="match status" value="1"/>
</dbReference>
<dbReference type="UniPathway" id="UPA00575"/>
<evidence type="ECO:0000256" key="1">
    <source>
        <dbReference type="ARBA" id="ARBA00004992"/>
    </source>
</evidence>
<evidence type="ECO:0000313" key="14">
    <source>
        <dbReference type="Proteomes" id="UP000672032"/>
    </source>
</evidence>
<dbReference type="GO" id="GO:0005739">
    <property type="term" value="C:mitochondrion"/>
    <property type="evidence" value="ECO:0007669"/>
    <property type="project" value="TreeGrafter"/>
</dbReference>
<comment type="catalytic activity">
    <reaction evidence="9">
        <text>dUMP + (6R)-5,10-methylene-5,6,7,8-tetrahydrofolate = 7,8-dihydrofolate + dTMP</text>
        <dbReference type="Rhea" id="RHEA:12104"/>
        <dbReference type="ChEBI" id="CHEBI:15636"/>
        <dbReference type="ChEBI" id="CHEBI:57451"/>
        <dbReference type="ChEBI" id="CHEBI:63528"/>
        <dbReference type="ChEBI" id="CHEBI:246422"/>
        <dbReference type="EC" id="2.1.1.45"/>
    </reaction>
</comment>
<feature type="compositionally biased region" description="Polar residues" evidence="11">
    <location>
        <begin position="21"/>
        <end position="34"/>
    </location>
</feature>
<dbReference type="FunFam" id="3.30.572.10:FF:000005">
    <property type="entry name" value="Thymidylate synthase"/>
    <property type="match status" value="1"/>
</dbReference>
<dbReference type="HAMAP" id="MF_00008">
    <property type="entry name" value="Thymidy_synth_bact"/>
    <property type="match status" value="1"/>
</dbReference>
<keyword evidence="6" id="KW-0489">Methyltransferase</keyword>
<dbReference type="GO" id="GO:0032259">
    <property type="term" value="P:methylation"/>
    <property type="evidence" value="ECO:0007669"/>
    <property type="project" value="UniProtKB-KW"/>
</dbReference>
<dbReference type="GO" id="GO:0004799">
    <property type="term" value="F:thymidylate synthase activity"/>
    <property type="evidence" value="ECO:0007669"/>
    <property type="project" value="UniProtKB-EC"/>
</dbReference>
<proteinExistence type="inferred from homology"/>
<feature type="active site" evidence="10">
    <location>
        <position position="211"/>
    </location>
</feature>
<keyword evidence="8" id="KW-0545">Nucleotide biosynthesis</keyword>
<evidence type="ECO:0000313" key="13">
    <source>
        <dbReference type="EMBL" id="QSZ34273.1"/>
    </source>
</evidence>
<evidence type="ECO:0000256" key="9">
    <source>
        <dbReference type="ARBA" id="ARBA00047344"/>
    </source>
</evidence>
<evidence type="ECO:0000256" key="10">
    <source>
        <dbReference type="PROSITE-ProRule" id="PRU10016"/>
    </source>
</evidence>
<feature type="domain" description="Thymidylate synthase/dCMP hydroxymethylase" evidence="12">
    <location>
        <begin position="42"/>
        <end position="358"/>
    </location>
</feature>